<evidence type="ECO:0000313" key="2">
    <source>
        <dbReference type="Proteomes" id="UP000077202"/>
    </source>
</evidence>
<reference evidence="1" key="1">
    <citation type="submission" date="2016-03" db="EMBL/GenBank/DDBJ databases">
        <title>Mechanisms controlling the formation of the plant cell surface in tip-growing cells are functionally conserved among land plants.</title>
        <authorList>
            <person name="Honkanen S."/>
            <person name="Jones V.A."/>
            <person name="Morieri G."/>
            <person name="Champion C."/>
            <person name="Hetherington A.J."/>
            <person name="Kelly S."/>
            <person name="Saint-Marcoux D."/>
            <person name="Proust H."/>
            <person name="Prescott H."/>
            <person name="Dolan L."/>
        </authorList>
    </citation>
    <scope>NUCLEOTIDE SEQUENCE [LARGE SCALE GENOMIC DNA]</scope>
    <source>
        <tissue evidence="1">Whole gametophyte</tissue>
    </source>
</reference>
<gene>
    <name evidence="1" type="ORF">AXG93_4343s1320</name>
</gene>
<proteinExistence type="predicted"/>
<organism evidence="1 2">
    <name type="scientific">Marchantia polymorpha subsp. ruderalis</name>
    <dbReference type="NCBI Taxonomy" id="1480154"/>
    <lineage>
        <taxon>Eukaryota</taxon>
        <taxon>Viridiplantae</taxon>
        <taxon>Streptophyta</taxon>
        <taxon>Embryophyta</taxon>
        <taxon>Marchantiophyta</taxon>
        <taxon>Marchantiopsida</taxon>
        <taxon>Marchantiidae</taxon>
        <taxon>Marchantiales</taxon>
        <taxon>Marchantiaceae</taxon>
        <taxon>Marchantia</taxon>
    </lineage>
</organism>
<evidence type="ECO:0000313" key="1">
    <source>
        <dbReference type="EMBL" id="OAE24365.1"/>
    </source>
</evidence>
<dbReference type="EMBL" id="LVLJ01002613">
    <property type="protein sequence ID" value="OAE24365.1"/>
    <property type="molecule type" value="Genomic_DNA"/>
</dbReference>
<keyword evidence="2" id="KW-1185">Reference proteome</keyword>
<name>A0A176VW42_MARPO</name>
<dbReference type="Proteomes" id="UP000077202">
    <property type="component" value="Unassembled WGS sequence"/>
</dbReference>
<sequence>MFLAWYVRCRHRYWLPSNRCLVRDSSRLAQEGPQMFQSSGRDLATSTTDWMDELEFSQRRRGCGLGVGNVDRIAKGRGDLQQRAHPPKASTKFHSREDIETKKCARYDGRFQSQQDLSKHAPLAVQWLIIPPLYLLQTLEALGTRDQVRWYALCGKDGHRIGRGAVVFMDGNCGFQRRRAGFNRKCVEQYVGEGEGEQYLPGSIERKRRTRKERKRIGERRSLITTTSNLHSNVLRCYYSVPPRPMRPALAADATNLLM</sequence>
<dbReference type="AlphaFoldDB" id="A0A176VW42"/>
<accession>A0A176VW42</accession>
<comment type="caution">
    <text evidence="1">The sequence shown here is derived from an EMBL/GenBank/DDBJ whole genome shotgun (WGS) entry which is preliminary data.</text>
</comment>
<protein>
    <submittedName>
        <fullName evidence="1">Uncharacterized protein</fullName>
    </submittedName>
</protein>